<protein>
    <recommendedName>
        <fullName evidence="2">Wadjet protein JetD C-terminal domain-containing protein</fullName>
    </recommendedName>
</protein>
<reference evidence="1" key="1">
    <citation type="journal article" date="2014" name="Front. Microbiol.">
        <title>High frequency of phylogenetically diverse reductive dehalogenase-homologous genes in deep subseafloor sedimentary metagenomes.</title>
        <authorList>
            <person name="Kawai M."/>
            <person name="Futagami T."/>
            <person name="Toyoda A."/>
            <person name="Takaki Y."/>
            <person name="Nishi S."/>
            <person name="Hori S."/>
            <person name="Arai W."/>
            <person name="Tsubouchi T."/>
            <person name="Morono Y."/>
            <person name="Uchiyama I."/>
            <person name="Ito T."/>
            <person name="Fujiyama A."/>
            <person name="Inagaki F."/>
            <person name="Takami H."/>
        </authorList>
    </citation>
    <scope>NUCLEOTIDE SEQUENCE</scope>
    <source>
        <strain evidence="1">Expedition CK06-06</strain>
    </source>
</reference>
<gene>
    <name evidence="1" type="ORF">S12H4_31269</name>
</gene>
<dbReference type="EMBL" id="BARW01018233">
    <property type="protein sequence ID" value="GAI96565.1"/>
    <property type="molecule type" value="Genomic_DNA"/>
</dbReference>
<evidence type="ECO:0000313" key="1">
    <source>
        <dbReference type="EMBL" id="GAI96565.1"/>
    </source>
</evidence>
<proteinExistence type="predicted"/>
<name>X1U9P0_9ZZZZ</name>
<accession>X1U9P0</accession>
<comment type="caution">
    <text evidence="1">The sequence shown here is derived from an EMBL/GenBank/DDBJ whole genome shotgun (WGS) entry which is preliminary data.</text>
</comment>
<dbReference type="AlphaFoldDB" id="X1U9P0"/>
<sequence>DDVSFWGSQKYYVQMMVEKIDVRNVFHDITKEYHIPISNTRGWSDMLSRNKLIQRFKEAEEIGLIPVLLYYGDFDPAGIKIAETLKKNIKDLEKATKWNPKNLIIDHFGLTIDFIDENNILCISSCLSSNLLRK</sequence>
<feature type="non-terminal residue" evidence="1">
    <location>
        <position position="1"/>
    </location>
</feature>
<evidence type="ECO:0008006" key="2">
    <source>
        <dbReference type="Google" id="ProtNLM"/>
    </source>
</evidence>
<organism evidence="1">
    <name type="scientific">marine sediment metagenome</name>
    <dbReference type="NCBI Taxonomy" id="412755"/>
    <lineage>
        <taxon>unclassified sequences</taxon>
        <taxon>metagenomes</taxon>
        <taxon>ecological metagenomes</taxon>
    </lineage>
</organism>